<reference evidence="11 12" key="1">
    <citation type="journal article" date="2022" name="Nat. Plants">
        <title>Genomes of leafy and leafless Platanthera orchids illuminate the evolution of mycoheterotrophy.</title>
        <authorList>
            <person name="Li M.H."/>
            <person name="Liu K.W."/>
            <person name="Li Z."/>
            <person name="Lu H.C."/>
            <person name="Ye Q.L."/>
            <person name="Zhang D."/>
            <person name="Wang J.Y."/>
            <person name="Li Y.F."/>
            <person name="Zhong Z.M."/>
            <person name="Liu X."/>
            <person name="Yu X."/>
            <person name="Liu D.K."/>
            <person name="Tu X.D."/>
            <person name="Liu B."/>
            <person name="Hao Y."/>
            <person name="Liao X.Y."/>
            <person name="Jiang Y.T."/>
            <person name="Sun W.H."/>
            <person name="Chen J."/>
            <person name="Chen Y.Q."/>
            <person name="Ai Y."/>
            <person name="Zhai J.W."/>
            <person name="Wu S.S."/>
            <person name="Zhou Z."/>
            <person name="Hsiao Y.Y."/>
            <person name="Wu W.L."/>
            <person name="Chen Y.Y."/>
            <person name="Lin Y.F."/>
            <person name="Hsu J.L."/>
            <person name="Li C.Y."/>
            <person name="Wang Z.W."/>
            <person name="Zhao X."/>
            <person name="Zhong W.Y."/>
            <person name="Ma X.K."/>
            <person name="Ma L."/>
            <person name="Huang J."/>
            <person name="Chen G.Z."/>
            <person name="Huang M.Z."/>
            <person name="Huang L."/>
            <person name="Peng D.H."/>
            <person name="Luo Y.B."/>
            <person name="Zou S.Q."/>
            <person name="Chen S.P."/>
            <person name="Lan S."/>
            <person name="Tsai W.C."/>
            <person name="Van de Peer Y."/>
            <person name="Liu Z.J."/>
        </authorList>
    </citation>
    <scope>NUCLEOTIDE SEQUENCE [LARGE SCALE GENOMIC DNA]</scope>
    <source>
        <strain evidence="11">Lor287</strain>
    </source>
</reference>
<evidence type="ECO:0000313" key="11">
    <source>
        <dbReference type="EMBL" id="KAK8919433.1"/>
    </source>
</evidence>
<keyword evidence="9" id="KW-0472">Membrane</keyword>
<keyword evidence="9" id="KW-1133">Transmembrane helix</keyword>
<feature type="transmembrane region" description="Helical" evidence="9">
    <location>
        <begin position="190"/>
        <end position="207"/>
    </location>
</feature>
<protein>
    <recommendedName>
        <fullName evidence="2">RING-type E3 ubiquitin transferase</fullName>
        <ecNumber evidence="2">2.3.2.27</ecNumber>
    </recommendedName>
</protein>
<name>A0AAP0AYY2_9ASPA</name>
<keyword evidence="4" id="KW-0479">Metal-binding</keyword>
<dbReference type="EMBL" id="JBBWWQ010000019">
    <property type="protein sequence ID" value="KAK8919433.1"/>
    <property type="molecule type" value="Genomic_DNA"/>
</dbReference>
<dbReference type="InterPro" id="IPR001841">
    <property type="entry name" value="Znf_RING"/>
</dbReference>
<gene>
    <name evidence="11" type="ORF">KSP39_PZI022147</name>
</gene>
<evidence type="ECO:0000256" key="6">
    <source>
        <dbReference type="ARBA" id="ARBA00022786"/>
    </source>
</evidence>
<keyword evidence="9" id="KW-0812">Transmembrane</keyword>
<comment type="caution">
    <text evidence="11">The sequence shown here is derived from an EMBL/GenBank/DDBJ whole genome shotgun (WGS) entry which is preliminary data.</text>
</comment>
<keyword evidence="5 8" id="KW-0863">Zinc-finger</keyword>
<dbReference type="GO" id="GO:0008270">
    <property type="term" value="F:zinc ion binding"/>
    <property type="evidence" value="ECO:0007669"/>
    <property type="project" value="UniProtKB-KW"/>
</dbReference>
<dbReference type="InterPro" id="IPR013083">
    <property type="entry name" value="Znf_RING/FYVE/PHD"/>
</dbReference>
<dbReference type="EC" id="2.3.2.27" evidence="2"/>
<accession>A0AAP0AYY2</accession>
<dbReference type="PROSITE" id="PS50089">
    <property type="entry name" value="ZF_RING_2"/>
    <property type="match status" value="1"/>
</dbReference>
<dbReference type="GO" id="GO:0061630">
    <property type="term" value="F:ubiquitin protein ligase activity"/>
    <property type="evidence" value="ECO:0007669"/>
    <property type="project" value="UniProtKB-EC"/>
</dbReference>
<sequence length="208" mass="24302">MGGFCCCPCGEDFEEYTHPSNILYRHCMCLRYFLHQLFNGYGPSFQRLEGRIQVATSLTSTPEVTTLPEFSLPDTYHLVPRPLPFESDGLISRRDKTTRDIQDYQHIRKNSASSDFEELGSGKKLKNADFDEESRDYMLRNLEDEDCPVCLEEYNPENPKIETKCSHHFHLSCIYEWMEKSESCPICGKVWYNYIFIITFLFLFGTAH</sequence>
<comment type="catalytic activity">
    <reaction evidence="1">
        <text>S-ubiquitinyl-[E2 ubiquitin-conjugating enzyme]-L-cysteine + [acceptor protein]-L-lysine = [E2 ubiquitin-conjugating enzyme]-L-cysteine + N(6)-ubiquitinyl-[acceptor protein]-L-lysine.</text>
        <dbReference type="EC" id="2.3.2.27"/>
    </reaction>
</comment>
<evidence type="ECO:0000259" key="10">
    <source>
        <dbReference type="PROSITE" id="PS50089"/>
    </source>
</evidence>
<evidence type="ECO:0000256" key="9">
    <source>
        <dbReference type="SAM" id="Phobius"/>
    </source>
</evidence>
<keyword evidence="7" id="KW-0862">Zinc</keyword>
<evidence type="ECO:0000256" key="7">
    <source>
        <dbReference type="ARBA" id="ARBA00022833"/>
    </source>
</evidence>
<dbReference type="SMART" id="SM00184">
    <property type="entry name" value="RING"/>
    <property type="match status" value="1"/>
</dbReference>
<evidence type="ECO:0000256" key="2">
    <source>
        <dbReference type="ARBA" id="ARBA00012483"/>
    </source>
</evidence>
<dbReference type="AlphaFoldDB" id="A0AAP0AYY2"/>
<dbReference type="PANTHER" id="PTHR46463">
    <property type="entry name" value="ZINC FINGER, RING/FYVE/PHD-TYPE"/>
    <property type="match status" value="1"/>
</dbReference>
<dbReference type="Proteomes" id="UP001418222">
    <property type="component" value="Unassembled WGS sequence"/>
</dbReference>
<keyword evidence="12" id="KW-1185">Reference proteome</keyword>
<keyword evidence="6" id="KW-0833">Ubl conjugation pathway</keyword>
<organism evidence="11 12">
    <name type="scientific">Platanthera zijinensis</name>
    <dbReference type="NCBI Taxonomy" id="2320716"/>
    <lineage>
        <taxon>Eukaryota</taxon>
        <taxon>Viridiplantae</taxon>
        <taxon>Streptophyta</taxon>
        <taxon>Embryophyta</taxon>
        <taxon>Tracheophyta</taxon>
        <taxon>Spermatophyta</taxon>
        <taxon>Magnoliopsida</taxon>
        <taxon>Liliopsida</taxon>
        <taxon>Asparagales</taxon>
        <taxon>Orchidaceae</taxon>
        <taxon>Orchidoideae</taxon>
        <taxon>Orchideae</taxon>
        <taxon>Orchidinae</taxon>
        <taxon>Platanthera</taxon>
    </lineage>
</organism>
<dbReference type="Gene3D" id="3.30.40.10">
    <property type="entry name" value="Zinc/RING finger domain, C3HC4 (zinc finger)"/>
    <property type="match status" value="1"/>
</dbReference>
<evidence type="ECO:0000256" key="8">
    <source>
        <dbReference type="PROSITE-ProRule" id="PRU00175"/>
    </source>
</evidence>
<keyword evidence="3" id="KW-0808">Transferase</keyword>
<dbReference type="Pfam" id="PF13639">
    <property type="entry name" value="zf-RING_2"/>
    <property type="match status" value="1"/>
</dbReference>
<evidence type="ECO:0000256" key="4">
    <source>
        <dbReference type="ARBA" id="ARBA00022723"/>
    </source>
</evidence>
<feature type="domain" description="RING-type" evidence="10">
    <location>
        <begin position="147"/>
        <end position="187"/>
    </location>
</feature>
<evidence type="ECO:0000256" key="1">
    <source>
        <dbReference type="ARBA" id="ARBA00000900"/>
    </source>
</evidence>
<proteinExistence type="predicted"/>
<dbReference type="SUPFAM" id="SSF57850">
    <property type="entry name" value="RING/U-box"/>
    <property type="match status" value="1"/>
</dbReference>
<evidence type="ECO:0000313" key="12">
    <source>
        <dbReference type="Proteomes" id="UP001418222"/>
    </source>
</evidence>
<evidence type="ECO:0000256" key="3">
    <source>
        <dbReference type="ARBA" id="ARBA00022679"/>
    </source>
</evidence>
<evidence type="ECO:0000256" key="5">
    <source>
        <dbReference type="ARBA" id="ARBA00022771"/>
    </source>
</evidence>
<dbReference type="PANTHER" id="PTHR46463:SF10">
    <property type="entry name" value="OS01G0926200 PROTEIN"/>
    <property type="match status" value="1"/>
</dbReference>